<evidence type="ECO:0000256" key="2">
    <source>
        <dbReference type="ARBA" id="ARBA00022771"/>
    </source>
</evidence>
<evidence type="ECO:0000256" key="5">
    <source>
        <dbReference type="SAM" id="MobiDB-lite"/>
    </source>
</evidence>
<sequence>MFVFGRAAKADADGDDNGGGRSTTDEASSFAFDASFLPAVTASPTDNDVDKPVTGGFKFNVPPSQVAAEGGEAWGTTPLFGSTFKSRQEVGVRVQTQTVWGLAAGCRTQTRNRGVTPTRQQWAQDTGEDKKREATRPSMFVFGNAAKADAGSDDGGRGKASSTTDGATSFAFDASFLPSITASPTDNGDDAPALQQEGFKFNVPPPQPAAAAIEGGELGDTTSLFGSSLKSRQEVWAGVKTRTVPAVPAIDSDGRHETCANCGKHGSDTVKLMDCAACRLVKYCGVDCQRAHRKQHKKVCKQRAAELEHEQLYSQGLERQEGDICQICTLPIPMPMDKHAVLEVCCMKRVCHGCDLAAQKRGMCACPFCRTPFTDNDDDKLAMVQARVLKKDPEAIHFLGDQYFFGLLGLQKDVRKAVTLWTDAAELGSIDALYDLGVAYESGGGRDKKDMVKAFPVLRKKQPCKDIVLARKQFWLL</sequence>
<gene>
    <name evidence="7" type="ORF">THAOC_12569</name>
</gene>
<dbReference type="InterPro" id="IPR006597">
    <property type="entry name" value="Sel1-like"/>
</dbReference>
<dbReference type="AlphaFoldDB" id="K0SMC0"/>
<dbReference type="Gene3D" id="6.10.140.2220">
    <property type="match status" value="1"/>
</dbReference>
<feature type="region of interest" description="Disordered" evidence="5">
    <location>
        <begin position="1"/>
        <end position="26"/>
    </location>
</feature>
<dbReference type="Pfam" id="PF08238">
    <property type="entry name" value="Sel1"/>
    <property type="match status" value="2"/>
</dbReference>
<keyword evidence="8" id="KW-1185">Reference proteome</keyword>
<dbReference type="InterPro" id="IPR011990">
    <property type="entry name" value="TPR-like_helical_dom_sf"/>
</dbReference>
<feature type="compositionally biased region" description="Polar residues" evidence="5">
    <location>
        <begin position="111"/>
        <end position="124"/>
    </location>
</feature>
<dbReference type="Proteomes" id="UP000266841">
    <property type="component" value="Unassembled WGS sequence"/>
</dbReference>
<organism evidence="7 8">
    <name type="scientific">Thalassiosira oceanica</name>
    <name type="common">Marine diatom</name>
    <dbReference type="NCBI Taxonomy" id="159749"/>
    <lineage>
        <taxon>Eukaryota</taxon>
        <taxon>Sar</taxon>
        <taxon>Stramenopiles</taxon>
        <taxon>Ochrophyta</taxon>
        <taxon>Bacillariophyta</taxon>
        <taxon>Coscinodiscophyceae</taxon>
        <taxon>Thalassiosirophycidae</taxon>
        <taxon>Thalassiosirales</taxon>
        <taxon>Thalassiosiraceae</taxon>
        <taxon>Thalassiosira</taxon>
    </lineage>
</organism>
<evidence type="ECO:0000256" key="4">
    <source>
        <dbReference type="PROSITE-ProRule" id="PRU00134"/>
    </source>
</evidence>
<proteinExistence type="predicted"/>
<dbReference type="SMART" id="SM00671">
    <property type="entry name" value="SEL1"/>
    <property type="match status" value="2"/>
</dbReference>
<dbReference type="SUPFAM" id="SSF81901">
    <property type="entry name" value="HCP-like"/>
    <property type="match status" value="1"/>
</dbReference>
<comment type="caution">
    <text evidence="7">The sequence shown here is derived from an EMBL/GenBank/DDBJ whole genome shotgun (WGS) entry which is preliminary data.</text>
</comment>
<feature type="region of interest" description="Disordered" evidence="5">
    <location>
        <begin position="111"/>
        <end position="163"/>
    </location>
</feature>
<dbReference type="Gene3D" id="1.25.40.10">
    <property type="entry name" value="Tetratricopeptide repeat domain"/>
    <property type="match status" value="1"/>
</dbReference>
<evidence type="ECO:0000313" key="7">
    <source>
        <dbReference type="EMBL" id="EJK66510.1"/>
    </source>
</evidence>
<keyword evidence="1" id="KW-0479">Metal-binding</keyword>
<protein>
    <recommendedName>
        <fullName evidence="6">MYND-type domain-containing protein</fullName>
    </recommendedName>
</protein>
<dbReference type="OrthoDB" id="341421at2759"/>
<evidence type="ECO:0000313" key="8">
    <source>
        <dbReference type="Proteomes" id="UP000266841"/>
    </source>
</evidence>
<dbReference type="Pfam" id="PF01753">
    <property type="entry name" value="zf-MYND"/>
    <property type="match status" value="1"/>
</dbReference>
<dbReference type="EMBL" id="AGNL01014860">
    <property type="protein sequence ID" value="EJK66510.1"/>
    <property type="molecule type" value="Genomic_DNA"/>
</dbReference>
<keyword evidence="3" id="KW-0862">Zinc</keyword>
<reference evidence="7 8" key="1">
    <citation type="journal article" date="2012" name="Genome Biol.">
        <title>Genome and low-iron response of an oceanic diatom adapted to chronic iron limitation.</title>
        <authorList>
            <person name="Lommer M."/>
            <person name="Specht M."/>
            <person name="Roy A.S."/>
            <person name="Kraemer L."/>
            <person name="Andreson R."/>
            <person name="Gutowska M.A."/>
            <person name="Wolf J."/>
            <person name="Bergner S.V."/>
            <person name="Schilhabel M.B."/>
            <person name="Klostermeier U.C."/>
            <person name="Beiko R.G."/>
            <person name="Rosenstiel P."/>
            <person name="Hippler M."/>
            <person name="Laroche J."/>
        </authorList>
    </citation>
    <scope>NUCLEOTIDE SEQUENCE [LARGE SCALE GENOMIC DNA]</scope>
    <source>
        <strain evidence="7 8">CCMP1005</strain>
    </source>
</reference>
<evidence type="ECO:0000256" key="3">
    <source>
        <dbReference type="ARBA" id="ARBA00022833"/>
    </source>
</evidence>
<keyword evidence="2 4" id="KW-0863">Zinc-finger</keyword>
<evidence type="ECO:0000259" key="6">
    <source>
        <dbReference type="PROSITE" id="PS50865"/>
    </source>
</evidence>
<dbReference type="InterPro" id="IPR002893">
    <property type="entry name" value="Znf_MYND"/>
</dbReference>
<name>K0SMC0_THAOC</name>
<dbReference type="PROSITE" id="PS50865">
    <property type="entry name" value="ZF_MYND_2"/>
    <property type="match status" value="1"/>
</dbReference>
<feature type="domain" description="MYND-type" evidence="6">
    <location>
        <begin position="259"/>
        <end position="300"/>
    </location>
</feature>
<dbReference type="SUPFAM" id="SSF144232">
    <property type="entry name" value="HIT/MYND zinc finger-like"/>
    <property type="match status" value="1"/>
</dbReference>
<dbReference type="GO" id="GO:0008270">
    <property type="term" value="F:zinc ion binding"/>
    <property type="evidence" value="ECO:0007669"/>
    <property type="project" value="UniProtKB-KW"/>
</dbReference>
<accession>K0SMC0</accession>
<evidence type="ECO:0000256" key="1">
    <source>
        <dbReference type="ARBA" id="ARBA00022723"/>
    </source>
</evidence>